<dbReference type="KEGG" id="tva:4758728"/>
<evidence type="ECO:0000313" key="1">
    <source>
        <dbReference type="EMBL" id="EAY00905.1"/>
    </source>
</evidence>
<name>A2F2D9_TRIV3</name>
<dbReference type="InParanoid" id="A2F2D9"/>
<gene>
    <name evidence="1" type="ORF">TVAG_168360</name>
</gene>
<dbReference type="VEuPathDB" id="TrichDB:TVAG_168360"/>
<reference evidence="1" key="1">
    <citation type="submission" date="2006-10" db="EMBL/GenBank/DDBJ databases">
        <authorList>
            <person name="Amadeo P."/>
            <person name="Zhao Q."/>
            <person name="Wortman J."/>
            <person name="Fraser-Liggett C."/>
            <person name="Carlton J."/>
        </authorList>
    </citation>
    <scope>NUCLEOTIDE SEQUENCE</scope>
    <source>
        <strain evidence="1">G3</strain>
    </source>
</reference>
<dbReference type="RefSeq" id="XP_001313834.1">
    <property type="nucleotide sequence ID" value="XM_001313833.1"/>
</dbReference>
<reference evidence="1" key="2">
    <citation type="journal article" date="2007" name="Science">
        <title>Draft genome sequence of the sexually transmitted pathogen Trichomonas vaginalis.</title>
        <authorList>
            <person name="Carlton J.M."/>
            <person name="Hirt R.P."/>
            <person name="Silva J.C."/>
            <person name="Delcher A.L."/>
            <person name="Schatz M."/>
            <person name="Zhao Q."/>
            <person name="Wortman J.R."/>
            <person name="Bidwell S.L."/>
            <person name="Alsmark U.C.M."/>
            <person name="Besteiro S."/>
            <person name="Sicheritz-Ponten T."/>
            <person name="Noel C.J."/>
            <person name="Dacks J.B."/>
            <person name="Foster P.G."/>
            <person name="Simillion C."/>
            <person name="Van de Peer Y."/>
            <person name="Miranda-Saavedra D."/>
            <person name="Barton G.J."/>
            <person name="Westrop G.D."/>
            <person name="Mueller S."/>
            <person name="Dessi D."/>
            <person name="Fiori P.L."/>
            <person name="Ren Q."/>
            <person name="Paulsen I."/>
            <person name="Zhang H."/>
            <person name="Bastida-Corcuera F.D."/>
            <person name="Simoes-Barbosa A."/>
            <person name="Brown M.T."/>
            <person name="Hayes R.D."/>
            <person name="Mukherjee M."/>
            <person name="Okumura C.Y."/>
            <person name="Schneider R."/>
            <person name="Smith A.J."/>
            <person name="Vanacova S."/>
            <person name="Villalvazo M."/>
            <person name="Haas B.J."/>
            <person name="Pertea M."/>
            <person name="Feldblyum T.V."/>
            <person name="Utterback T.R."/>
            <person name="Shu C.L."/>
            <person name="Osoegawa K."/>
            <person name="de Jong P.J."/>
            <person name="Hrdy I."/>
            <person name="Horvathova L."/>
            <person name="Zubacova Z."/>
            <person name="Dolezal P."/>
            <person name="Malik S.B."/>
            <person name="Logsdon J.M. Jr."/>
            <person name="Henze K."/>
            <person name="Gupta A."/>
            <person name="Wang C.C."/>
            <person name="Dunne R.L."/>
            <person name="Upcroft J.A."/>
            <person name="Upcroft P."/>
            <person name="White O."/>
            <person name="Salzberg S.L."/>
            <person name="Tang P."/>
            <person name="Chiu C.-H."/>
            <person name="Lee Y.-S."/>
            <person name="Embley T.M."/>
            <person name="Coombs G.H."/>
            <person name="Mottram J.C."/>
            <person name="Tachezy J."/>
            <person name="Fraser-Liggett C.M."/>
            <person name="Johnson P.J."/>
        </authorList>
    </citation>
    <scope>NUCLEOTIDE SEQUENCE [LARGE SCALE GENOMIC DNA]</scope>
    <source>
        <strain evidence="1">G3</strain>
    </source>
</reference>
<dbReference type="SMR" id="A2F2D9"/>
<protein>
    <submittedName>
        <fullName evidence="1">Uncharacterized protein</fullName>
    </submittedName>
</protein>
<sequence>MFFQERKDIFRNIFDFAIHAVKENAMNTESYKEIELIFSDAMNDKNDYHPAVATAFSICKSALGSFSMYVELIAPYFHASDRISRFEDLLRLLEDLGLYDCEKCAEMMQLCTIGQNELGIPEFSDKIKLCENFHIEINKFLTKSMNMNQKNEKFRTGIYALVYLCINNSEFIELYDRL</sequence>
<accession>A2F2D9</accession>
<keyword evidence="2" id="KW-1185">Reference proteome</keyword>
<dbReference type="Proteomes" id="UP000001542">
    <property type="component" value="Unassembled WGS sequence"/>
</dbReference>
<dbReference type="VEuPathDB" id="TrichDB:TVAGG3_0252880"/>
<organism evidence="1 2">
    <name type="scientific">Trichomonas vaginalis (strain ATCC PRA-98 / G3)</name>
    <dbReference type="NCBI Taxonomy" id="412133"/>
    <lineage>
        <taxon>Eukaryota</taxon>
        <taxon>Metamonada</taxon>
        <taxon>Parabasalia</taxon>
        <taxon>Trichomonadida</taxon>
        <taxon>Trichomonadidae</taxon>
        <taxon>Trichomonas</taxon>
    </lineage>
</organism>
<proteinExistence type="predicted"/>
<dbReference type="AlphaFoldDB" id="A2F2D9"/>
<evidence type="ECO:0000313" key="2">
    <source>
        <dbReference type="Proteomes" id="UP000001542"/>
    </source>
</evidence>
<dbReference type="EMBL" id="DS113585">
    <property type="protein sequence ID" value="EAY00905.1"/>
    <property type="molecule type" value="Genomic_DNA"/>
</dbReference>